<feature type="compositionally biased region" description="Basic and acidic residues" evidence="1">
    <location>
        <begin position="52"/>
        <end position="66"/>
    </location>
</feature>
<name>A0A6L2L6F9_TANCI</name>
<sequence length="122" mass="14002">MEGNDDGQDSDKNKLRFKEKEGRIEAKRIEEEKKAAKDKEEEEEATEDNVDNMEKDVEDVEAKSTNEEANLVEEQASEQADHEEDAEENDDVNQFFNNIQMVPFLNTTTRSNKNQVGKGKGY</sequence>
<dbReference type="AlphaFoldDB" id="A0A6L2L6F9"/>
<dbReference type="EMBL" id="BKCJ010003824">
    <property type="protein sequence ID" value="GEU57403.1"/>
    <property type="molecule type" value="Genomic_DNA"/>
</dbReference>
<comment type="caution">
    <text evidence="2">The sequence shown here is derived from an EMBL/GenBank/DDBJ whole genome shotgun (WGS) entry which is preliminary data.</text>
</comment>
<reference evidence="2" key="1">
    <citation type="journal article" date="2019" name="Sci. Rep.">
        <title>Draft genome of Tanacetum cinerariifolium, the natural source of mosquito coil.</title>
        <authorList>
            <person name="Yamashiro T."/>
            <person name="Shiraishi A."/>
            <person name="Satake H."/>
            <person name="Nakayama K."/>
        </authorList>
    </citation>
    <scope>NUCLEOTIDE SEQUENCE</scope>
</reference>
<evidence type="ECO:0000256" key="1">
    <source>
        <dbReference type="SAM" id="MobiDB-lite"/>
    </source>
</evidence>
<feature type="compositionally biased region" description="Acidic residues" evidence="1">
    <location>
        <begin position="40"/>
        <end position="51"/>
    </location>
</feature>
<feature type="compositionally biased region" description="Basic and acidic residues" evidence="1">
    <location>
        <begin position="9"/>
        <end position="39"/>
    </location>
</feature>
<evidence type="ECO:0000313" key="2">
    <source>
        <dbReference type="EMBL" id="GEU57403.1"/>
    </source>
</evidence>
<organism evidence="2">
    <name type="scientific">Tanacetum cinerariifolium</name>
    <name type="common">Dalmatian daisy</name>
    <name type="synonym">Chrysanthemum cinerariifolium</name>
    <dbReference type="NCBI Taxonomy" id="118510"/>
    <lineage>
        <taxon>Eukaryota</taxon>
        <taxon>Viridiplantae</taxon>
        <taxon>Streptophyta</taxon>
        <taxon>Embryophyta</taxon>
        <taxon>Tracheophyta</taxon>
        <taxon>Spermatophyta</taxon>
        <taxon>Magnoliopsida</taxon>
        <taxon>eudicotyledons</taxon>
        <taxon>Gunneridae</taxon>
        <taxon>Pentapetalae</taxon>
        <taxon>asterids</taxon>
        <taxon>campanulids</taxon>
        <taxon>Asterales</taxon>
        <taxon>Asteraceae</taxon>
        <taxon>Asteroideae</taxon>
        <taxon>Anthemideae</taxon>
        <taxon>Anthemidinae</taxon>
        <taxon>Tanacetum</taxon>
    </lineage>
</organism>
<protein>
    <submittedName>
        <fullName evidence="2">Uncharacterized protein</fullName>
    </submittedName>
</protein>
<proteinExistence type="predicted"/>
<gene>
    <name evidence="2" type="ORF">Tci_029381</name>
</gene>
<feature type="compositionally biased region" description="Acidic residues" evidence="1">
    <location>
        <begin position="81"/>
        <end position="91"/>
    </location>
</feature>
<feature type="region of interest" description="Disordered" evidence="1">
    <location>
        <begin position="1"/>
        <end position="97"/>
    </location>
</feature>
<accession>A0A6L2L6F9</accession>